<evidence type="ECO:0000313" key="1">
    <source>
        <dbReference type="EMBL" id="SVC18499.1"/>
    </source>
</evidence>
<name>A0A382K2X7_9ZZZZ</name>
<reference evidence="1" key="1">
    <citation type="submission" date="2018-05" db="EMBL/GenBank/DDBJ databases">
        <authorList>
            <person name="Lanie J.A."/>
            <person name="Ng W.-L."/>
            <person name="Kazmierczak K.M."/>
            <person name="Andrzejewski T.M."/>
            <person name="Davidsen T.M."/>
            <person name="Wayne K.J."/>
            <person name="Tettelin H."/>
            <person name="Glass J.I."/>
            <person name="Rusch D."/>
            <person name="Podicherti R."/>
            <person name="Tsui H.-C.T."/>
            <person name="Winkler M.E."/>
        </authorList>
    </citation>
    <scope>NUCLEOTIDE SEQUENCE</scope>
</reference>
<accession>A0A382K2X7</accession>
<feature type="non-terminal residue" evidence="1">
    <location>
        <position position="189"/>
    </location>
</feature>
<gene>
    <name evidence="1" type="ORF">METZ01_LOCUS271353</name>
</gene>
<proteinExistence type="predicted"/>
<feature type="non-terminal residue" evidence="1">
    <location>
        <position position="1"/>
    </location>
</feature>
<organism evidence="1">
    <name type="scientific">marine metagenome</name>
    <dbReference type="NCBI Taxonomy" id="408172"/>
    <lineage>
        <taxon>unclassified sequences</taxon>
        <taxon>metagenomes</taxon>
        <taxon>ecological metagenomes</taxon>
    </lineage>
</organism>
<sequence>VGNVVIQRKLLMYLVVLCLMSGCNDYNFSQLDLLPETNIKTALDNLTVLLPHRYKERITRRYKDGSPAIIRTYDIMYNDLKKEIRYHQAGSLRHEAIYTNGTIAPDHSAIWWHPNGNRASLLVIDDDFNMVQGTIWYESGQIQFHFEDSDYYWWNEAGRIDRRGSLIDSSWSLPVWSYRGRFIGTRQLT</sequence>
<dbReference type="AlphaFoldDB" id="A0A382K2X7"/>
<protein>
    <submittedName>
        <fullName evidence="1">Uncharacterized protein</fullName>
    </submittedName>
</protein>
<dbReference type="EMBL" id="UINC01077922">
    <property type="protein sequence ID" value="SVC18499.1"/>
    <property type="molecule type" value="Genomic_DNA"/>
</dbReference>